<proteinExistence type="predicted"/>
<feature type="signal peptide" evidence="2">
    <location>
        <begin position="1"/>
        <end position="19"/>
    </location>
</feature>
<evidence type="ECO:0000313" key="5">
    <source>
        <dbReference type="Proteomes" id="UP000001593"/>
    </source>
</evidence>
<organism evidence="4 5">
    <name type="scientific">Nematostella vectensis</name>
    <name type="common">Starlet sea anemone</name>
    <dbReference type="NCBI Taxonomy" id="45351"/>
    <lineage>
        <taxon>Eukaryota</taxon>
        <taxon>Metazoa</taxon>
        <taxon>Cnidaria</taxon>
        <taxon>Anthozoa</taxon>
        <taxon>Hexacorallia</taxon>
        <taxon>Actiniaria</taxon>
        <taxon>Edwardsiidae</taxon>
        <taxon>Nematostella</taxon>
    </lineage>
</organism>
<feature type="compositionally biased region" description="Basic and acidic residues" evidence="1">
    <location>
        <begin position="41"/>
        <end position="70"/>
    </location>
</feature>
<dbReference type="Proteomes" id="UP000001593">
    <property type="component" value="Unassembled WGS sequence"/>
</dbReference>
<reference evidence="4 5" key="1">
    <citation type="journal article" date="2007" name="Science">
        <title>Sea anemone genome reveals ancestral eumetazoan gene repertoire and genomic organization.</title>
        <authorList>
            <person name="Putnam N.H."/>
            <person name="Srivastava M."/>
            <person name="Hellsten U."/>
            <person name="Dirks B."/>
            <person name="Chapman J."/>
            <person name="Salamov A."/>
            <person name="Terry A."/>
            <person name="Shapiro H."/>
            <person name="Lindquist E."/>
            <person name="Kapitonov V.V."/>
            <person name="Jurka J."/>
            <person name="Genikhovich G."/>
            <person name="Grigoriev I.V."/>
            <person name="Lucas S.M."/>
            <person name="Steele R.E."/>
            <person name="Finnerty J.R."/>
            <person name="Technau U."/>
            <person name="Martindale M.Q."/>
            <person name="Rokhsar D.S."/>
        </authorList>
    </citation>
    <scope>NUCLEOTIDE SEQUENCE [LARGE SCALE GENOMIC DNA]</scope>
    <source>
        <strain evidence="5">CH2 X CH6</strain>
    </source>
</reference>
<dbReference type="GO" id="GO:0006487">
    <property type="term" value="P:protein N-linked glycosylation"/>
    <property type="evidence" value="ECO:0000318"/>
    <property type="project" value="GO_Central"/>
</dbReference>
<dbReference type="GO" id="GO:0008375">
    <property type="term" value="F:acetylglucosaminyltransferase activity"/>
    <property type="evidence" value="ECO:0000318"/>
    <property type="project" value="GO_Central"/>
</dbReference>
<dbReference type="Pfam" id="PF04666">
    <property type="entry name" value="MGAT4_cons"/>
    <property type="match status" value="1"/>
</dbReference>
<keyword evidence="5" id="KW-1185">Reference proteome</keyword>
<dbReference type="eggNOG" id="KOG3656">
    <property type="taxonomic scope" value="Eukaryota"/>
</dbReference>
<feature type="chain" id="PRO_5002711741" description="MGAT4 conserved region domain-containing protein" evidence="2">
    <location>
        <begin position="20"/>
        <end position="545"/>
    </location>
</feature>
<name>A7RGI5_NEMVE</name>
<feature type="region of interest" description="Disordered" evidence="1">
    <location>
        <begin position="29"/>
        <end position="82"/>
    </location>
</feature>
<dbReference type="OMA" id="SYPPLWN"/>
<evidence type="ECO:0000259" key="3">
    <source>
        <dbReference type="Pfam" id="PF04666"/>
    </source>
</evidence>
<dbReference type="InParanoid" id="A7RGI5"/>
<dbReference type="OrthoDB" id="2016523at2759"/>
<evidence type="ECO:0000256" key="1">
    <source>
        <dbReference type="SAM" id="MobiDB-lite"/>
    </source>
</evidence>
<evidence type="ECO:0000313" key="4">
    <source>
        <dbReference type="EMBL" id="EDO49434.1"/>
    </source>
</evidence>
<accession>A7RGI5</accession>
<dbReference type="AlphaFoldDB" id="A7RGI5"/>
<dbReference type="InterPro" id="IPR006759">
    <property type="entry name" value="Glyco_transf_54"/>
</dbReference>
<gene>
    <name evidence="4" type="ORF">NEMVEDRAFT_v1g196843</name>
</gene>
<dbReference type="PANTHER" id="PTHR12062">
    <property type="entry name" value="N-ACETYLGLUCOSAMINYLTRANSFERASE VI"/>
    <property type="match status" value="1"/>
</dbReference>
<dbReference type="PhylomeDB" id="A7RGI5"/>
<dbReference type="STRING" id="45351.A7RGI5"/>
<dbReference type="KEGG" id="nve:5521811"/>
<feature type="domain" description="MGAT4 conserved region" evidence="3">
    <location>
        <begin position="133"/>
        <end position="382"/>
    </location>
</feature>
<sequence>MELLLFIYIFTVIFPFCSLDSGCILTNTQRQDSPNLLPHESQVKNPEKSVREPIKPQVDQSKHDARRPSHADNNGKLANHPQVADQALEKGKLPTVHRRDSQENKDQGVVNYEEWRKGKPNPDMIKRGTSDDSKSNLNNVLISGFPRSNQAFLVIGVPTVKRAKVSYLAQTIRDLVSGLDEDERNEVIIVVFITDFDTDAIRSVADDLNKKFPSELDSGLVRVIQAERSFYPSLSKVPKLWGDSPQRVHWRSKQCLDYAFLFKYCQDLGQYYMQIEDDVTTSKDYLKRIKETIAMNKRRKWSILEFGARGFIGMMYRAEDLGRLSRFVKMYHWVFPVDLLYRQFNDFHLYGNPQWARYKPPLVRHVGAFSSLDGQVRKLEDIKPGFRAYTDSDNPPARLTTSMLNTVHRTRITSPYDTRRHGIFWSRDVEKMDYVLIEFEQPARVRKVIIDSGSPNAPEDYFGGATLEYSAGDEIGECREFKTWKTFEDQPQLIVESEEDGVVCKCIKVVITDVRKDKHKKVRWLVIREIAVWTKHIANTGKPAR</sequence>
<dbReference type="FunCoup" id="A7RGI5">
    <property type="interactions" value="20"/>
</dbReference>
<dbReference type="Gene3D" id="2.60.120.260">
    <property type="entry name" value="Galactose-binding domain-like"/>
    <property type="match status" value="1"/>
</dbReference>
<keyword evidence="2" id="KW-0732">Signal</keyword>
<dbReference type="HOGENOM" id="CLU_027046_1_0_1"/>
<dbReference type="PANTHER" id="PTHR12062:SF0">
    <property type="entry name" value="ALPHA-1,3-MANNOSYL-GLYCOPROTEIN 4-BETA-N-ACETYLGLUCOSAMINYLTRANSFERASE B"/>
    <property type="match status" value="1"/>
</dbReference>
<dbReference type="InterPro" id="IPR057279">
    <property type="entry name" value="MGAT4"/>
</dbReference>
<protein>
    <recommendedName>
        <fullName evidence="3">MGAT4 conserved region domain-containing protein</fullName>
    </recommendedName>
</protein>
<evidence type="ECO:0000256" key="2">
    <source>
        <dbReference type="SAM" id="SignalP"/>
    </source>
</evidence>
<dbReference type="EMBL" id="DS469509">
    <property type="protein sequence ID" value="EDO49434.1"/>
    <property type="molecule type" value="Genomic_DNA"/>
</dbReference>